<evidence type="ECO:0000256" key="1">
    <source>
        <dbReference type="ARBA" id="ARBA00001933"/>
    </source>
</evidence>
<evidence type="ECO:0000256" key="2">
    <source>
        <dbReference type="ARBA" id="ARBA00006490"/>
    </source>
</evidence>
<evidence type="ECO:0000256" key="10">
    <source>
        <dbReference type="RuleBase" id="RU004504"/>
    </source>
</evidence>
<organism evidence="12 13">
    <name type="scientific">Candidatus Tenderia electrophaga</name>
    <dbReference type="NCBI Taxonomy" id="1748243"/>
    <lineage>
        <taxon>Bacteria</taxon>
        <taxon>Pseudomonadati</taxon>
        <taxon>Pseudomonadota</taxon>
        <taxon>Gammaproteobacteria</taxon>
        <taxon>Candidatus Tenderiales</taxon>
        <taxon>Candidatus Tenderiaceae</taxon>
        <taxon>Candidatus Tenderia</taxon>
    </lineage>
</organism>
<evidence type="ECO:0000256" key="3">
    <source>
        <dbReference type="ARBA" id="ARBA00012239"/>
    </source>
</evidence>
<evidence type="ECO:0000256" key="8">
    <source>
        <dbReference type="ARBA" id="ARBA00023014"/>
    </source>
</evidence>
<evidence type="ECO:0000256" key="6">
    <source>
        <dbReference type="ARBA" id="ARBA00022898"/>
    </source>
</evidence>
<evidence type="ECO:0000256" key="7">
    <source>
        <dbReference type="ARBA" id="ARBA00023004"/>
    </source>
</evidence>
<dbReference type="EMBL" id="CP013099">
    <property type="protein sequence ID" value="ALP53628.1"/>
    <property type="molecule type" value="Genomic_DNA"/>
</dbReference>
<dbReference type="PANTHER" id="PTHR11601:SF34">
    <property type="entry name" value="CYSTEINE DESULFURASE"/>
    <property type="match status" value="1"/>
</dbReference>
<dbReference type="Proteomes" id="UP000055136">
    <property type="component" value="Chromosome"/>
</dbReference>
<dbReference type="InterPro" id="IPR015421">
    <property type="entry name" value="PyrdxlP-dep_Trfase_major"/>
</dbReference>
<feature type="domain" description="Aminotransferase class V" evidence="11">
    <location>
        <begin position="3"/>
        <end position="359"/>
    </location>
</feature>
<dbReference type="KEGG" id="tee:Tel_11070"/>
<evidence type="ECO:0000313" key="13">
    <source>
        <dbReference type="Proteomes" id="UP000055136"/>
    </source>
</evidence>
<evidence type="ECO:0000256" key="9">
    <source>
        <dbReference type="ARBA" id="ARBA00050776"/>
    </source>
</evidence>
<dbReference type="PANTHER" id="PTHR11601">
    <property type="entry name" value="CYSTEINE DESULFURYLASE FAMILY MEMBER"/>
    <property type="match status" value="1"/>
</dbReference>
<gene>
    <name evidence="12" type="ORF">Tel_11070</name>
</gene>
<keyword evidence="4" id="KW-0808">Transferase</keyword>
<dbReference type="InterPro" id="IPR015422">
    <property type="entry name" value="PyrdxlP-dep_Trfase_small"/>
</dbReference>
<dbReference type="GO" id="GO:0051536">
    <property type="term" value="F:iron-sulfur cluster binding"/>
    <property type="evidence" value="ECO:0007669"/>
    <property type="project" value="UniProtKB-KW"/>
</dbReference>
<evidence type="ECO:0000259" key="11">
    <source>
        <dbReference type="Pfam" id="PF00266"/>
    </source>
</evidence>
<dbReference type="InterPro" id="IPR020578">
    <property type="entry name" value="Aminotrans_V_PyrdxlP_BS"/>
</dbReference>
<keyword evidence="8" id="KW-0411">Iron-sulfur</keyword>
<sequence length="379" mass="40391">MQTYLDHNATTPLDERVLDDMLPFLRLHYGNPSAVYRQGRLARQAIETAREQVAQLVNVHPSQVVFTSGGTEANNLAIKGAVAGLNCLAVSAIEHASVMAPARQVTRGRQLIEIAVDQHGRVSEAAMREALAAGPDMVSVMLANNETGVVQDIPRLAGLAEEGGVLFHTDAVQAAGKIEVDFAALGVHLMSLSAHKIYGPKGAGALVFDKHLDLQPQLVGGGQEEGYRSGTENVAAIVGFGRAAELALAELAPRQAKVAALRHQLLQGLERIESVVVFARQAECLSNTVYMALPGIEGETLLMEMDRVGVAVASGSACDSRKPGSSHVLRAMGVDETLARGAVRVSIGKDNSERDIENFLQVMNRQAKVLQDNAMLAWA</sequence>
<dbReference type="Gene3D" id="3.90.1150.10">
    <property type="entry name" value="Aspartate Aminotransferase, domain 1"/>
    <property type="match status" value="1"/>
</dbReference>
<evidence type="ECO:0000256" key="5">
    <source>
        <dbReference type="ARBA" id="ARBA00022723"/>
    </source>
</evidence>
<dbReference type="AlphaFoldDB" id="A0A0S2TEP7"/>
<keyword evidence="13" id="KW-1185">Reference proteome</keyword>
<dbReference type="Gene3D" id="1.10.260.50">
    <property type="match status" value="1"/>
</dbReference>
<dbReference type="EC" id="2.8.1.7" evidence="3"/>
<dbReference type="InterPro" id="IPR016454">
    <property type="entry name" value="Cysteine_dSase"/>
</dbReference>
<dbReference type="STRING" id="1748243.Tel_11070"/>
<keyword evidence="7" id="KW-0408">Iron</keyword>
<dbReference type="InterPro" id="IPR000192">
    <property type="entry name" value="Aminotrans_V_dom"/>
</dbReference>
<comment type="cofactor">
    <cofactor evidence="1 10">
        <name>pyridoxal 5'-phosphate</name>
        <dbReference type="ChEBI" id="CHEBI:597326"/>
    </cofactor>
</comment>
<evidence type="ECO:0000313" key="12">
    <source>
        <dbReference type="EMBL" id="ALP53628.1"/>
    </source>
</evidence>
<dbReference type="PIRSF" id="PIRSF005572">
    <property type="entry name" value="NifS"/>
    <property type="match status" value="1"/>
</dbReference>
<dbReference type="GO" id="GO:0046872">
    <property type="term" value="F:metal ion binding"/>
    <property type="evidence" value="ECO:0007669"/>
    <property type="project" value="UniProtKB-KW"/>
</dbReference>
<dbReference type="InterPro" id="IPR015424">
    <property type="entry name" value="PyrdxlP-dep_Trfase"/>
</dbReference>
<reference evidence="12" key="1">
    <citation type="submission" date="2015-10" db="EMBL/GenBank/DDBJ databases">
        <title>Description of Candidatus Tenderia electrophaga gen. nov, sp. nov., an Uncultivated Electroautotroph from a Biocathode Enrichment.</title>
        <authorList>
            <person name="Eddie B.J."/>
            <person name="Malanoski A.P."/>
            <person name="Wang Z."/>
            <person name="Hall R.J."/>
            <person name="Oh S.D."/>
            <person name="Heiner C."/>
            <person name="Lin B."/>
            <person name="Strycharz-Glaven S.M."/>
        </authorList>
    </citation>
    <scope>NUCLEOTIDE SEQUENCE [LARGE SCALE GENOMIC DNA]</scope>
    <source>
        <strain evidence="12">NRL1</strain>
    </source>
</reference>
<protein>
    <recommendedName>
        <fullName evidence="3">cysteine desulfurase</fullName>
        <ecNumber evidence="3">2.8.1.7</ecNumber>
    </recommendedName>
</protein>
<name>A0A0S2TEP7_9GAMM</name>
<proteinExistence type="inferred from homology"/>
<dbReference type="SUPFAM" id="SSF53383">
    <property type="entry name" value="PLP-dependent transferases"/>
    <property type="match status" value="1"/>
</dbReference>
<dbReference type="Pfam" id="PF00266">
    <property type="entry name" value="Aminotran_5"/>
    <property type="match status" value="1"/>
</dbReference>
<evidence type="ECO:0000256" key="4">
    <source>
        <dbReference type="ARBA" id="ARBA00022679"/>
    </source>
</evidence>
<comment type="catalytic activity">
    <reaction evidence="9">
        <text>(sulfur carrier)-H + L-cysteine = (sulfur carrier)-SH + L-alanine</text>
        <dbReference type="Rhea" id="RHEA:43892"/>
        <dbReference type="Rhea" id="RHEA-COMP:14737"/>
        <dbReference type="Rhea" id="RHEA-COMP:14739"/>
        <dbReference type="ChEBI" id="CHEBI:29917"/>
        <dbReference type="ChEBI" id="CHEBI:35235"/>
        <dbReference type="ChEBI" id="CHEBI:57972"/>
        <dbReference type="ChEBI" id="CHEBI:64428"/>
        <dbReference type="EC" id="2.8.1.7"/>
    </reaction>
</comment>
<keyword evidence="6" id="KW-0663">Pyridoxal phosphate</keyword>
<dbReference type="Gene3D" id="3.40.640.10">
    <property type="entry name" value="Type I PLP-dependent aspartate aminotransferase-like (Major domain)"/>
    <property type="match status" value="1"/>
</dbReference>
<dbReference type="PROSITE" id="PS00595">
    <property type="entry name" value="AA_TRANSFER_CLASS_5"/>
    <property type="match status" value="1"/>
</dbReference>
<accession>A0A0S2TEP7</accession>
<keyword evidence="5" id="KW-0479">Metal-binding</keyword>
<comment type="similarity">
    <text evidence="2">Belongs to the class-V pyridoxal-phosphate-dependent aminotransferase family. NifS/IscS subfamily.</text>
</comment>
<dbReference type="GO" id="GO:0031071">
    <property type="term" value="F:cysteine desulfurase activity"/>
    <property type="evidence" value="ECO:0007669"/>
    <property type="project" value="UniProtKB-EC"/>
</dbReference>